<reference evidence="9 10" key="1">
    <citation type="submission" date="2020-06" db="EMBL/GenBank/DDBJ databases">
        <authorList>
            <person name="Kim S.-J."/>
            <person name="Park S.-J."/>
        </authorList>
    </citation>
    <scope>NUCLEOTIDE SEQUENCE [LARGE SCALE GENOMIC DNA]</scope>
    <source>
        <strain evidence="9 10">SW-151</strain>
    </source>
</reference>
<dbReference type="Proteomes" id="UP000652427">
    <property type="component" value="Unassembled WGS sequence"/>
</dbReference>
<keyword evidence="3" id="KW-0227">DNA damage</keyword>
<dbReference type="RefSeq" id="WP_176279287.1">
    <property type="nucleotide sequence ID" value="NZ_JABWMH010000002.1"/>
</dbReference>
<dbReference type="InterPro" id="IPR005122">
    <property type="entry name" value="Uracil-DNA_glycosylase-like"/>
</dbReference>
<evidence type="ECO:0000256" key="4">
    <source>
        <dbReference type="ARBA" id="ARBA00022801"/>
    </source>
</evidence>
<evidence type="ECO:0000313" key="9">
    <source>
        <dbReference type="EMBL" id="NVD27804.1"/>
    </source>
</evidence>
<dbReference type="EMBL" id="JABWMH010000002">
    <property type="protein sequence ID" value="NVD27804.1"/>
    <property type="molecule type" value="Genomic_DNA"/>
</dbReference>
<dbReference type="InterPro" id="IPR036895">
    <property type="entry name" value="Uracil-DNA_glycosylase-like_sf"/>
</dbReference>
<evidence type="ECO:0000259" key="8">
    <source>
        <dbReference type="Pfam" id="PF03167"/>
    </source>
</evidence>
<evidence type="ECO:0000256" key="6">
    <source>
        <dbReference type="ARBA" id="ARBA00023014"/>
    </source>
</evidence>
<name>A0ABX2N2A3_9SPHN</name>
<evidence type="ECO:0000256" key="5">
    <source>
        <dbReference type="ARBA" id="ARBA00023004"/>
    </source>
</evidence>
<gene>
    <name evidence="9" type="ORF">HUO14_07810</name>
</gene>
<feature type="domain" description="Uracil-DNA glycosylase-like" evidence="8">
    <location>
        <begin position="90"/>
        <end position="235"/>
    </location>
</feature>
<organism evidence="9 10">
    <name type="scientific">Parasphingorhabdus flavimaris</name>
    <dbReference type="NCBI Taxonomy" id="266812"/>
    <lineage>
        <taxon>Bacteria</taxon>
        <taxon>Pseudomonadati</taxon>
        <taxon>Pseudomonadota</taxon>
        <taxon>Alphaproteobacteria</taxon>
        <taxon>Sphingomonadales</taxon>
        <taxon>Sphingomonadaceae</taxon>
        <taxon>Parasphingorhabdus</taxon>
    </lineage>
</organism>
<dbReference type="Gene3D" id="3.40.470.10">
    <property type="entry name" value="Uracil-DNA glycosylase-like domain"/>
    <property type="match status" value="1"/>
</dbReference>
<dbReference type="InterPro" id="IPR051536">
    <property type="entry name" value="UDG_Type-4/5"/>
</dbReference>
<comment type="caution">
    <text evidence="9">The sequence shown here is derived from an EMBL/GenBank/DDBJ whole genome shotgun (WGS) entry which is preliminary data.</text>
</comment>
<sequence>MIHSLQNWWALAGVELDYTDQPTTLLAPEIAPQPAASLAPASVTKPEPEELLVPVPSEPLPAEYADFIDWLANANDLIEAKWSKQRVAPRGDLEPEIMTISALPEKNHHGEVNLFNSDNQKLLDRMLAAIGCDSQKSYSATISQSVPFDGRIDEQHWTTLKTRIFHHIGLVRPKRVICFGDLAAKIIFGEDLMSARKNKQFINHGSCKTEAIVTFHPRILIERPLFKAEAWKDLQMLTRISAP</sequence>
<evidence type="ECO:0000256" key="2">
    <source>
        <dbReference type="ARBA" id="ARBA00022723"/>
    </source>
</evidence>
<keyword evidence="5" id="KW-0408">Iron</keyword>
<keyword evidence="6" id="KW-0411">Iron-sulfur</keyword>
<dbReference type="SUPFAM" id="SSF52141">
    <property type="entry name" value="Uracil-DNA glycosylase-like"/>
    <property type="match status" value="1"/>
</dbReference>
<evidence type="ECO:0000256" key="7">
    <source>
        <dbReference type="ARBA" id="ARBA00023204"/>
    </source>
</evidence>
<keyword evidence="4" id="KW-0378">Hydrolase</keyword>
<dbReference type="PANTHER" id="PTHR33693">
    <property type="entry name" value="TYPE-5 URACIL-DNA GLYCOSYLASE"/>
    <property type="match status" value="1"/>
</dbReference>
<evidence type="ECO:0000256" key="3">
    <source>
        <dbReference type="ARBA" id="ARBA00022763"/>
    </source>
</evidence>
<dbReference type="Pfam" id="PF03167">
    <property type="entry name" value="UDG"/>
    <property type="match status" value="1"/>
</dbReference>
<keyword evidence="1" id="KW-0004">4Fe-4S</keyword>
<evidence type="ECO:0000313" key="10">
    <source>
        <dbReference type="Proteomes" id="UP000652427"/>
    </source>
</evidence>
<proteinExistence type="predicted"/>
<keyword evidence="2" id="KW-0479">Metal-binding</keyword>
<dbReference type="PANTHER" id="PTHR33693:SF1">
    <property type="entry name" value="TYPE-4 URACIL-DNA GLYCOSYLASE"/>
    <property type="match status" value="1"/>
</dbReference>
<protein>
    <recommendedName>
        <fullName evidence="8">Uracil-DNA glycosylase-like domain-containing protein</fullName>
    </recommendedName>
</protein>
<keyword evidence="10" id="KW-1185">Reference proteome</keyword>
<keyword evidence="7" id="KW-0234">DNA repair</keyword>
<accession>A0ABX2N2A3</accession>
<evidence type="ECO:0000256" key="1">
    <source>
        <dbReference type="ARBA" id="ARBA00022485"/>
    </source>
</evidence>